<evidence type="ECO:0000313" key="2">
    <source>
        <dbReference type="EMBL" id="KAG5305344.1"/>
    </source>
</evidence>
<feature type="region of interest" description="Disordered" evidence="1">
    <location>
        <begin position="39"/>
        <end position="59"/>
    </location>
</feature>
<dbReference type="VEuPathDB" id="FungiDB:I7I52_03969"/>
<evidence type="ECO:0000256" key="1">
    <source>
        <dbReference type="SAM" id="MobiDB-lite"/>
    </source>
</evidence>
<name>A0A8H8D8X0_AJECA</name>
<gene>
    <name evidence="2" type="ORF">I7I52_03969</name>
</gene>
<dbReference type="AlphaFoldDB" id="A0A8H8D8X0"/>
<proteinExistence type="predicted"/>
<comment type="caution">
    <text evidence="2">The sequence shown here is derived from an EMBL/GenBank/DDBJ whole genome shotgun (WGS) entry which is preliminary data.</text>
</comment>
<sequence length="76" mass="8516">MPNTPPCYGVATKGSRAPPSLKSFKNTIIIKDPDFPIRNRCPYDNNHKKQRNTSKIHQSAVLPLPSTIIKNMLCPN</sequence>
<dbReference type="EMBL" id="JAEVHI010000001">
    <property type="protein sequence ID" value="KAG5305344.1"/>
    <property type="molecule type" value="Genomic_DNA"/>
</dbReference>
<reference evidence="2 3" key="1">
    <citation type="submission" date="2021-01" db="EMBL/GenBank/DDBJ databases">
        <title>Chromosome-level genome assembly of a human fungal pathogen reveals clustering of transcriptionally co-regulated genes.</title>
        <authorList>
            <person name="Voorhies M."/>
            <person name="Cohen S."/>
            <person name="Shea T.P."/>
            <person name="Petrus S."/>
            <person name="Munoz J.F."/>
            <person name="Poplawski S."/>
            <person name="Goldman W.E."/>
            <person name="Michael T."/>
            <person name="Cuomo C.A."/>
            <person name="Sil A."/>
            <person name="Beyhan S."/>
        </authorList>
    </citation>
    <scope>NUCLEOTIDE SEQUENCE [LARGE SCALE GENOMIC DNA]</scope>
    <source>
        <strain evidence="2 3">G184AR</strain>
    </source>
</reference>
<protein>
    <submittedName>
        <fullName evidence="2">Uncharacterized protein</fullName>
    </submittedName>
</protein>
<organism evidence="2 3">
    <name type="scientific">Ajellomyces capsulatus</name>
    <name type="common">Darling's disease fungus</name>
    <name type="synonym">Histoplasma capsulatum</name>
    <dbReference type="NCBI Taxonomy" id="5037"/>
    <lineage>
        <taxon>Eukaryota</taxon>
        <taxon>Fungi</taxon>
        <taxon>Dikarya</taxon>
        <taxon>Ascomycota</taxon>
        <taxon>Pezizomycotina</taxon>
        <taxon>Eurotiomycetes</taxon>
        <taxon>Eurotiomycetidae</taxon>
        <taxon>Onygenales</taxon>
        <taxon>Ajellomycetaceae</taxon>
        <taxon>Histoplasma</taxon>
    </lineage>
</organism>
<accession>A0A8H8D8X0</accession>
<evidence type="ECO:0000313" key="3">
    <source>
        <dbReference type="Proteomes" id="UP000670092"/>
    </source>
</evidence>
<dbReference type="Proteomes" id="UP000670092">
    <property type="component" value="Unassembled WGS sequence"/>
</dbReference>